<gene>
    <name evidence="4" type="ORF">F960_02110</name>
</gene>
<feature type="signal peptide" evidence="2">
    <location>
        <begin position="1"/>
        <end position="22"/>
    </location>
</feature>
<dbReference type="HOGENOM" id="CLU_031317_0_2_6"/>
<keyword evidence="5" id="KW-1185">Reference proteome</keyword>
<keyword evidence="1" id="KW-0378">Hydrolase</keyword>
<dbReference type="SUPFAM" id="SSF56281">
    <property type="entry name" value="Metallo-hydrolase/oxidoreductase"/>
    <property type="match status" value="1"/>
</dbReference>
<reference evidence="4 5" key="1">
    <citation type="submission" date="2013-02" db="EMBL/GenBank/DDBJ databases">
        <title>The Genome Sequence of Acinetobacter gerneri CIP 107464.</title>
        <authorList>
            <consortium name="The Broad Institute Genome Sequencing Platform"/>
            <consortium name="The Broad Institute Genome Sequencing Center for Infectious Disease"/>
            <person name="Cerqueira G."/>
            <person name="Feldgarden M."/>
            <person name="Courvalin P."/>
            <person name="Perichon B."/>
            <person name="Grillot-Courvalin C."/>
            <person name="Clermont D."/>
            <person name="Rocha E."/>
            <person name="Yoon E.-J."/>
            <person name="Nemec A."/>
            <person name="Walker B."/>
            <person name="Young S.K."/>
            <person name="Zeng Q."/>
            <person name="Gargeya S."/>
            <person name="Fitzgerald M."/>
            <person name="Haas B."/>
            <person name="Abouelleil A."/>
            <person name="Alvarado L."/>
            <person name="Arachchi H.M."/>
            <person name="Berlin A.M."/>
            <person name="Chapman S.B."/>
            <person name="Dewar J."/>
            <person name="Goldberg J."/>
            <person name="Griggs A."/>
            <person name="Gujja S."/>
            <person name="Hansen M."/>
            <person name="Howarth C."/>
            <person name="Imamovic A."/>
            <person name="Larimer J."/>
            <person name="McCowan C."/>
            <person name="Murphy C."/>
            <person name="Neiman D."/>
            <person name="Pearson M."/>
            <person name="Priest M."/>
            <person name="Roberts A."/>
            <person name="Saif S."/>
            <person name="Shea T."/>
            <person name="Sisk P."/>
            <person name="Sykes S."/>
            <person name="Wortman J."/>
            <person name="Nusbaum C."/>
            <person name="Birren B."/>
        </authorList>
    </citation>
    <scope>NUCLEOTIDE SEQUENCE [LARGE SCALE GENOMIC DNA]</scope>
    <source>
        <strain evidence="4 5">CIP 107464</strain>
    </source>
</reference>
<evidence type="ECO:0000313" key="4">
    <source>
        <dbReference type="EMBL" id="ENV33731.1"/>
    </source>
</evidence>
<dbReference type="Pfam" id="PF12706">
    <property type="entry name" value="Lactamase_B_2"/>
    <property type="match status" value="1"/>
</dbReference>
<dbReference type="eggNOG" id="COG1234">
    <property type="taxonomic scope" value="Bacteria"/>
</dbReference>
<feature type="domain" description="Metallo-beta-lactamase" evidence="3">
    <location>
        <begin position="55"/>
        <end position="266"/>
    </location>
</feature>
<evidence type="ECO:0000256" key="2">
    <source>
        <dbReference type="SAM" id="SignalP"/>
    </source>
</evidence>
<dbReference type="InterPro" id="IPR044094">
    <property type="entry name" value="AtsA-like_MBL-fold"/>
</dbReference>
<dbReference type="RefSeq" id="WP_004863044.1">
    <property type="nucleotide sequence ID" value="NZ_ASYY01000068.1"/>
</dbReference>
<evidence type="ECO:0000259" key="3">
    <source>
        <dbReference type="SMART" id="SM00849"/>
    </source>
</evidence>
<accession>N8YAR5</accession>
<dbReference type="STRING" id="202952.GCA_000747725_02645"/>
<dbReference type="InterPro" id="IPR036866">
    <property type="entry name" value="RibonucZ/Hydroxyglut_hydro"/>
</dbReference>
<dbReference type="SMART" id="SM00849">
    <property type="entry name" value="Lactamase_B"/>
    <property type="match status" value="1"/>
</dbReference>
<organism evidence="4 5">
    <name type="scientific">Acinetobacter gerneri DSM 14967 = CIP 107464 = MTCC 9824</name>
    <dbReference type="NCBI Taxonomy" id="1120926"/>
    <lineage>
        <taxon>Bacteria</taxon>
        <taxon>Pseudomonadati</taxon>
        <taxon>Pseudomonadota</taxon>
        <taxon>Gammaproteobacteria</taxon>
        <taxon>Moraxellales</taxon>
        <taxon>Moraxellaceae</taxon>
        <taxon>Acinetobacter</taxon>
    </lineage>
</organism>
<dbReference type="PATRIC" id="fig|1120926.3.peg.2039"/>
<evidence type="ECO:0000256" key="1">
    <source>
        <dbReference type="ARBA" id="ARBA00022801"/>
    </source>
</evidence>
<proteinExistence type="predicted"/>
<dbReference type="EMBL" id="APPN01000064">
    <property type="protein sequence ID" value="ENV33731.1"/>
    <property type="molecule type" value="Genomic_DNA"/>
</dbReference>
<feature type="chain" id="PRO_5004137679" description="Metallo-beta-lactamase domain-containing protein" evidence="2">
    <location>
        <begin position="23"/>
        <end position="321"/>
    </location>
</feature>
<dbReference type="Gene3D" id="3.60.15.10">
    <property type="entry name" value="Ribonuclease Z/Hydroxyacylglutathione hydrolase-like"/>
    <property type="match status" value="1"/>
</dbReference>
<name>N8YAR5_9GAMM</name>
<dbReference type="InterPro" id="IPR001279">
    <property type="entry name" value="Metallo-B-lactamas"/>
</dbReference>
<dbReference type="AlphaFoldDB" id="N8YAR5"/>
<dbReference type="PANTHER" id="PTHR46018:SF2">
    <property type="entry name" value="ZINC PHOSPHODIESTERASE ELAC PROTEIN 1"/>
    <property type="match status" value="1"/>
</dbReference>
<dbReference type="Proteomes" id="UP000013117">
    <property type="component" value="Unassembled WGS sequence"/>
</dbReference>
<dbReference type="GeneID" id="84209458"/>
<keyword evidence="2" id="KW-0732">Signal</keyword>
<comment type="caution">
    <text evidence="4">The sequence shown here is derived from an EMBL/GenBank/DDBJ whole genome shotgun (WGS) entry which is preliminary data.</text>
</comment>
<dbReference type="GO" id="GO:0042781">
    <property type="term" value="F:3'-tRNA processing endoribonuclease activity"/>
    <property type="evidence" value="ECO:0007669"/>
    <property type="project" value="TreeGrafter"/>
</dbReference>
<dbReference type="PANTHER" id="PTHR46018">
    <property type="entry name" value="ZINC PHOSPHODIESTERASE ELAC PROTEIN 1"/>
    <property type="match status" value="1"/>
</dbReference>
<sequence length="321" mass="36011">MQLKNLFIPLSLILATVQLSHATENNETKINETENKTRVVMLGTGNPGFDYKRDGQNILIVVNKQLYMFDAGPGFMKNINYLSDQKWMPSNTIFSNQSVYGAIDKLFITHLDSDHTLGIGEFLLRPWVQGRSSQPDVYGPPGTKNLVDYTIKAFKSDIDHRTGGPQPSNPTGFKAKVHEIANTGLIYQDQNIKVTAFKVPHSSWKIAFGYRVETPDKVIVMSGDTRFDENNLKYYQGADVLIHEVMSDVAYKKLPKDWQNYMLGAHTTTQQLADIANVVKPKTLVLNHAIFLSQSESGLLKEVTDQYAGKVILADDKVIID</sequence>
<dbReference type="CDD" id="cd07719">
    <property type="entry name" value="arylsulfatase_AtsA-like_MBL-fold"/>
    <property type="match status" value="1"/>
</dbReference>
<evidence type="ECO:0000313" key="5">
    <source>
        <dbReference type="Proteomes" id="UP000013117"/>
    </source>
</evidence>
<protein>
    <recommendedName>
        <fullName evidence="3">Metallo-beta-lactamase domain-containing protein</fullName>
    </recommendedName>
</protein>